<dbReference type="InParanoid" id="L9KTM7"/>
<dbReference type="AlphaFoldDB" id="L9KTM7"/>
<dbReference type="Proteomes" id="UP000011518">
    <property type="component" value="Unassembled WGS sequence"/>
</dbReference>
<accession>L9KTM7</accession>
<reference evidence="3" key="1">
    <citation type="submission" date="2012-07" db="EMBL/GenBank/DDBJ databases">
        <title>Genome of the Chinese tree shrew, a rising model animal genetically related to primates.</title>
        <authorList>
            <person name="Zhang G."/>
            <person name="Fan Y."/>
            <person name="Yao Y."/>
            <person name="Huang Z."/>
        </authorList>
    </citation>
    <scope>NUCLEOTIDE SEQUENCE [LARGE SCALE GENOMIC DNA]</scope>
</reference>
<name>L9KTM7_TUPCH</name>
<keyword evidence="3" id="KW-1185">Reference proteome</keyword>
<reference evidence="3" key="2">
    <citation type="journal article" date="2013" name="Nat. Commun.">
        <title>Genome of the Chinese tree shrew.</title>
        <authorList>
            <person name="Fan Y."/>
            <person name="Huang Z.Y."/>
            <person name="Cao C.C."/>
            <person name="Chen C.S."/>
            <person name="Chen Y.X."/>
            <person name="Fan D.D."/>
            <person name="He J."/>
            <person name="Hou H.L."/>
            <person name="Hu L."/>
            <person name="Hu X.T."/>
            <person name="Jiang X.T."/>
            <person name="Lai R."/>
            <person name="Lang Y.S."/>
            <person name="Liang B."/>
            <person name="Liao S.G."/>
            <person name="Mu D."/>
            <person name="Ma Y.Y."/>
            <person name="Niu Y.Y."/>
            <person name="Sun X.Q."/>
            <person name="Xia J.Q."/>
            <person name="Xiao J."/>
            <person name="Xiong Z.Q."/>
            <person name="Xu L."/>
            <person name="Yang L."/>
            <person name="Zhang Y."/>
            <person name="Zhao W."/>
            <person name="Zhao X.D."/>
            <person name="Zheng Y.T."/>
            <person name="Zhou J.M."/>
            <person name="Zhu Y.B."/>
            <person name="Zhang G.J."/>
            <person name="Wang J."/>
            <person name="Yao Y.G."/>
        </authorList>
    </citation>
    <scope>NUCLEOTIDE SEQUENCE [LARGE SCALE GENOMIC DNA]</scope>
</reference>
<evidence type="ECO:0000313" key="3">
    <source>
        <dbReference type="Proteomes" id="UP000011518"/>
    </source>
</evidence>
<organism evidence="2 3">
    <name type="scientific">Tupaia chinensis</name>
    <name type="common">Chinese tree shrew</name>
    <name type="synonym">Tupaia belangeri chinensis</name>
    <dbReference type="NCBI Taxonomy" id="246437"/>
    <lineage>
        <taxon>Eukaryota</taxon>
        <taxon>Metazoa</taxon>
        <taxon>Chordata</taxon>
        <taxon>Craniata</taxon>
        <taxon>Vertebrata</taxon>
        <taxon>Euteleostomi</taxon>
        <taxon>Mammalia</taxon>
        <taxon>Eutheria</taxon>
        <taxon>Euarchontoglires</taxon>
        <taxon>Scandentia</taxon>
        <taxon>Tupaiidae</taxon>
        <taxon>Tupaia</taxon>
    </lineage>
</organism>
<evidence type="ECO:0000256" key="1">
    <source>
        <dbReference type="SAM" id="MobiDB-lite"/>
    </source>
</evidence>
<protein>
    <submittedName>
        <fullName evidence="2">Uncharacterized protein</fullName>
    </submittedName>
</protein>
<proteinExistence type="predicted"/>
<gene>
    <name evidence="2" type="ORF">TREES_T100002895</name>
</gene>
<feature type="region of interest" description="Disordered" evidence="1">
    <location>
        <begin position="48"/>
        <end position="105"/>
    </location>
</feature>
<dbReference type="EMBL" id="KB320660">
    <property type="protein sequence ID" value="ELW66171.1"/>
    <property type="molecule type" value="Genomic_DNA"/>
</dbReference>
<evidence type="ECO:0000313" key="2">
    <source>
        <dbReference type="EMBL" id="ELW66171.1"/>
    </source>
</evidence>
<sequence>MVGREHTDVWIIVMHHDGHHRHLQMECSPNQAFAILSVTKLIQASVSESFRPSPKRLGSLRPGPDSVPNTADCPRAPRPGRAERSRPSPIDFSGLGWALSTTRNA</sequence>